<name>A0A1E5L9Q1_9FIRM</name>
<reference evidence="1 2" key="1">
    <citation type="submission" date="2016-09" db="EMBL/GenBank/DDBJ databases">
        <title>Desulfuribacillus arsenicus sp. nov., an obligately anaerobic, dissimilatory arsenic- and antimonate-reducing bacterium isolated from anoxic sediments.</title>
        <authorList>
            <person name="Abin C.A."/>
            <person name="Hollibaugh J.T."/>
        </authorList>
    </citation>
    <scope>NUCLEOTIDE SEQUENCE [LARGE SCALE GENOMIC DNA]</scope>
    <source>
        <strain evidence="1 2">MLFW-2</strain>
    </source>
</reference>
<evidence type="ECO:0000313" key="1">
    <source>
        <dbReference type="EMBL" id="OEH86866.1"/>
    </source>
</evidence>
<dbReference type="Pfam" id="PF04343">
    <property type="entry name" value="DUF488"/>
    <property type="match status" value="1"/>
</dbReference>
<organism evidence="1 2">
    <name type="scientific">Desulfuribacillus stibiiarsenatis</name>
    <dbReference type="NCBI Taxonomy" id="1390249"/>
    <lineage>
        <taxon>Bacteria</taxon>
        <taxon>Bacillati</taxon>
        <taxon>Bacillota</taxon>
        <taxon>Desulfuribacillia</taxon>
        <taxon>Desulfuribacillales</taxon>
        <taxon>Desulfuribacillaceae</taxon>
        <taxon>Desulfuribacillus</taxon>
    </lineage>
</organism>
<comment type="caution">
    <text evidence="1">The sequence shown here is derived from an EMBL/GenBank/DDBJ whole genome shotgun (WGS) entry which is preliminary data.</text>
</comment>
<dbReference type="Proteomes" id="UP000095255">
    <property type="component" value="Unassembled WGS sequence"/>
</dbReference>
<proteinExistence type="predicted"/>
<keyword evidence="2" id="KW-1185">Reference proteome</keyword>
<dbReference type="AlphaFoldDB" id="A0A1E5L9Q1"/>
<dbReference type="InterPro" id="IPR007438">
    <property type="entry name" value="DUF488"/>
</dbReference>
<dbReference type="PANTHER" id="PTHR39337">
    <property type="entry name" value="BLR5642 PROTEIN"/>
    <property type="match status" value="1"/>
</dbReference>
<evidence type="ECO:0000313" key="2">
    <source>
        <dbReference type="Proteomes" id="UP000095255"/>
    </source>
</evidence>
<dbReference type="OrthoDB" id="9789109at2"/>
<evidence type="ECO:0008006" key="3">
    <source>
        <dbReference type="Google" id="ProtNLM"/>
    </source>
</evidence>
<dbReference type="STRING" id="1390249.BHU72_00965"/>
<protein>
    <recommendedName>
        <fullName evidence="3">DUF488 domain-containing protein</fullName>
    </recommendedName>
</protein>
<sequence>MKLFTIGFTKKPASTFFDLLKNNNVKTVIDIRLNNYSQLAGFAKGNDLKYFLKEICNIDYTHNIDLAPTKEILDNYKTKKIIWSEYVDQFTDLLENRYMAEYISKNISEFENACLLCSELKPDKCHRSLVAEYIKKSYQESNFEIKHL</sequence>
<dbReference type="PANTHER" id="PTHR39337:SF1">
    <property type="entry name" value="BLR5642 PROTEIN"/>
    <property type="match status" value="1"/>
</dbReference>
<accession>A0A1E5L9Q1</accession>
<gene>
    <name evidence="1" type="ORF">BHU72_00965</name>
</gene>
<dbReference type="EMBL" id="MJAT01000001">
    <property type="protein sequence ID" value="OEH86866.1"/>
    <property type="molecule type" value="Genomic_DNA"/>
</dbReference>
<dbReference type="RefSeq" id="WP_069700744.1">
    <property type="nucleotide sequence ID" value="NZ_MJAT01000001.1"/>
</dbReference>